<dbReference type="InterPro" id="IPR003959">
    <property type="entry name" value="ATPase_AAA_core"/>
</dbReference>
<sequence length="815" mass="90775">MNNHIEQQNVRSTVDLPLLALRGIVVLPGMNIHFDVGRKKSMAALDEAMKSSQEILLFAQRDLRVADPSAADLYEFGTVARIKQLLKLPGDNVRVMVEGVGRARLNGFITQRQFILASADLLDEPETDGESAFAQALIRELRMAFDDYIAVAPKMSGEVIMNIMTLEDVGTLADYVASNILLNLEDRQAILSEIDPCRRLEQMVKLLRSEIEILSLELDIRSQVKEQIDKNQRDYYLREQMKIIQQELGEGENIQSEVEEYQASIAKLELTGETREALLKEVGRLSKMVPGSAEATVIRTYLDACLALPWNTETRDKLDLQRVKNRLDRDHYGLEKVKERIVEYLAVKKLTPQHKGQILCFVGPPGVGKTSIAISIARALGRKFARLSLGGIRDEAEIRGHRKTYIGAMPGRIMNAMKQAQSKNPVILLDEIDKMCSDFRGDPAAAMLEVLDSEQNYAFRDHFIEVPFDLSNVMFITTANVTDTIPQPLLDRMEVIELGSYNEEEKLQIAKRHLVPKQIREHGLSGRSLRFDEDALREIISGYTREAGVRNLERKIALCCRKAAAARVMGKQGITRITVGQLESYLGPAKYKFDHASKVDEIGIVTGLAWTSVGGDTLKIEVNAMEGTGKIELTGNLGDVMKESAHAAISYIRSRADYLGVDHDFYKNRDLHIHVPEGAIPKDGPSAGITMATALISELTQRPVRHDVAMTGEITIRGRVLEIGGLREKSMAAYRAGIKTIIIPDGNRSDLTEVDPTVRKNVSFVPVTSMEQVLKTALVPMKKASAQSSGEREKTLEATLLEQPDGKRRSAAIRQ</sequence>
<dbReference type="PROSITE" id="PS51786">
    <property type="entry name" value="LON_PROTEOLYTIC"/>
    <property type="match status" value="1"/>
</dbReference>
<dbReference type="InterPro" id="IPR008268">
    <property type="entry name" value="Peptidase_S16_AS"/>
</dbReference>
<dbReference type="Pfam" id="PF00004">
    <property type="entry name" value="AAA"/>
    <property type="match status" value="1"/>
</dbReference>
<dbReference type="GO" id="GO:0005737">
    <property type="term" value="C:cytoplasm"/>
    <property type="evidence" value="ECO:0007669"/>
    <property type="project" value="UniProtKB-SubCell"/>
</dbReference>
<dbReference type="InterPro" id="IPR027417">
    <property type="entry name" value="P-loop_NTPase"/>
</dbReference>
<feature type="binding site" evidence="9 12">
    <location>
        <begin position="363"/>
        <end position="370"/>
    </location>
    <ligand>
        <name>ATP</name>
        <dbReference type="ChEBI" id="CHEBI:30616"/>
    </ligand>
</feature>
<dbReference type="GO" id="GO:0016887">
    <property type="term" value="F:ATP hydrolysis activity"/>
    <property type="evidence" value="ECO:0007669"/>
    <property type="project" value="UniProtKB-UniRule"/>
</dbReference>
<evidence type="ECO:0000256" key="4">
    <source>
        <dbReference type="ARBA" id="ARBA00022741"/>
    </source>
</evidence>
<keyword evidence="6 9" id="KW-0720">Serine protease</keyword>
<proteinExistence type="evidence at transcript level"/>
<dbReference type="InterPro" id="IPR015947">
    <property type="entry name" value="PUA-like_sf"/>
</dbReference>
<dbReference type="InterPro" id="IPR054594">
    <property type="entry name" value="Lon_lid"/>
</dbReference>
<protein>
    <recommendedName>
        <fullName evidence="9 10">Lon protease</fullName>
        <ecNumber evidence="9 10">3.4.21.53</ecNumber>
    </recommendedName>
    <alternativeName>
        <fullName evidence="9">ATP-dependent protease La</fullName>
    </alternativeName>
</protein>
<evidence type="ECO:0000256" key="6">
    <source>
        <dbReference type="ARBA" id="ARBA00022825"/>
    </source>
</evidence>
<comment type="induction">
    <text evidence="9">By heat shock.</text>
</comment>
<dbReference type="Gene3D" id="3.30.230.10">
    <property type="match status" value="1"/>
</dbReference>
<dbReference type="InterPro" id="IPR020568">
    <property type="entry name" value="Ribosomal_Su5_D2-typ_SF"/>
</dbReference>
<dbReference type="Gene3D" id="3.40.50.300">
    <property type="entry name" value="P-loop containing nucleotide triphosphate hydrolases"/>
    <property type="match status" value="1"/>
</dbReference>
<gene>
    <name evidence="9 18" type="primary">lon</name>
    <name evidence="18" type="ORF">H8695_02680</name>
</gene>
<evidence type="ECO:0000256" key="7">
    <source>
        <dbReference type="ARBA" id="ARBA00022840"/>
    </source>
</evidence>
<dbReference type="PANTHER" id="PTHR10046">
    <property type="entry name" value="ATP DEPENDENT LON PROTEASE FAMILY MEMBER"/>
    <property type="match status" value="1"/>
</dbReference>
<evidence type="ECO:0000256" key="13">
    <source>
        <dbReference type="PROSITE-ProRule" id="PRU01122"/>
    </source>
</evidence>
<evidence type="ECO:0000313" key="18">
    <source>
        <dbReference type="EMBL" id="MBC8535597.1"/>
    </source>
</evidence>
<keyword evidence="7 9" id="KW-0067">ATP-binding</keyword>
<dbReference type="FunFam" id="3.40.50.300:FF:000382">
    <property type="entry name" value="Lon protease homolog 2, peroxisomal"/>
    <property type="match status" value="1"/>
</dbReference>
<keyword evidence="3 9" id="KW-0645">Protease</keyword>
<dbReference type="GO" id="GO:0006515">
    <property type="term" value="P:protein quality control for misfolded or incompletely synthesized proteins"/>
    <property type="evidence" value="ECO:0007669"/>
    <property type="project" value="UniProtKB-UniRule"/>
</dbReference>
<evidence type="ECO:0000259" key="16">
    <source>
        <dbReference type="PROSITE" id="PS51786"/>
    </source>
</evidence>
<dbReference type="GO" id="GO:0004252">
    <property type="term" value="F:serine-type endopeptidase activity"/>
    <property type="evidence" value="ECO:0007669"/>
    <property type="project" value="UniProtKB-UniRule"/>
</dbReference>
<keyword evidence="4 9" id="KW-0547">Nucleotide-binding</keyword>
<feature type="active site" evidence="9 11">
    <location>
        <position position="729"/>
    </location>
</feature>
<dbReference type="PROSITE" id="PS51787">
    <property type="entry name" value="LON_N"/>
    <property type="match status" value="1"/>
</dbReference>
<dbReference type="SUPFAM" id="SSF88697">
    <property type="entry name" value="PUA domain-like"/>
    <property type="match status" value="1"/>
</dbReference>
<dbReference type="CDD" id="cd19500">
    <property type="entry name" value="RecA-like_Lon"/>
    <property type="match status" value="1"/>
</dbReference>
<comment type="catalytic activity">
    <reaction evidence="9 10 13">
        <text>Hydrolysis of proteins in presence of ATP.</text>
        <dbReference type="EC" id="3.4.21.53"/>
    </reaction>
</comment>
<dbReference type="GO" id="GO:0004176">
    <property type="term" value="F:ATP-dependent peptidase activity"/>
    <property type="evidence" value="ECO:0007669"/>
    <property type="project" value="UniProtKB-UniRule"/>
</dbReference>
<dbReference type="Gene3D" id="1.10.8.60">
    <property type="match status" value="1"/>
</dbReference>
<dbReference type="SUPFAM" id="SSF54211">
    <property type="entry name" value="Ribosomal protein S5 domain 2-like"/>
    <property type="match status" value="1"/>
</dbReference>
<organism evidence="18 19">
    <name type="scientific">Feifania hominis</name>
    <dbReference type="NCBI Taxonomy" id="2763660"/>
    <lineage>
        <taxon>Bacteria</taxon>
        <taxon>Bacillati</taxon>
        <taxon>Bacillota</taxon>
        <taxon>Clostridia</taxon>
        <taxon>Eubacteriales</taxon>
        <taxon>Feifaniaceae</taxon>
        <taxon>Feifania</taxon>
    </lineage>
</organism>
<reference evidence="18" key="1">
    <citation type="submission" date="2020-08" db="EMBL/GenBank/DDBJ databases">
        <title>Genome public.</title>
        <authorList>
            <person name="Liu C."/>
            <person name="Sun Q."/>
        </authorList>
    </citation>
    <scope>NUCLEOTIDE SEQUENCE</scope>
    <source>
        <strain evidence="18">BX7</strain>
    </source>
</reference>
<dbReference type="PRINTS" id="PR00830">
    <property type="entry name" value="ENDOLAPTASE"/>
</dbReference>
<evidence type="ECO:0000313" key="19">
    <source>
        <dbReference type="Proteomes" id="UP000620366"/>
    </source>
</evidence>
<feature type="domain" description="Lon proteolytic" evidence="16">
    <location>
        <begin position="599"/>
        <end position="780"/>
    </location>
</feature>
<accession>A0A926DD06</accession>
<evidence type="ECO:0000256" key="14">
    <source>
        <dbReference type="RuleBase" id="RU000591"/>
    </source>
</evidence>
<comment type="subunit">
    <text evidence="9 10">Homohexamer. Organized in a ring with a central cavity.</text>
</comment>
<dbReference type="InterPro" id="IPR027065">
    <property type="entry name" value="Lon_Prtase"/>
</dbReference>
<dbReference type="SMART" id="SM00382">
    <property type="entry name" value="AAA"/>
    <property type="match status" value="1"/>
</dbReference>
<keyword evidence="8 9" id="KW-0346">Stress response</keyword>
<dbReference type="AlphaFoldDB" id="A0A926DD06"/>
<comment type="subcellular location">
    <subcellularLocation>
        <location evidence="1 9 10">Cytoplasm</location>
    </subcellularLocation>
</comment>
<dbReference type="SMART" id="SM00464">
    <property type="entry name" value="LON"/>
    <property type="match status" value="1"/>
</dbReference>
<dbReference type="Gene3D" id="2.30.130.40">
    <property type="entry name" value="LON domain-like"/>
    <property type="match status" value="1"/>
</dbReference>
<dbReference type="InterPro" id="IPR008269">
    <property type="entry name" value="Lon_proteolytic"/>
</dbReference>
<comment type="similarity">
    <text evidence="9 10 13 14">Belongs to the peptidase S16 family.</text>
</comment>
<dbReference type="InterPro" id="IPR004815">
    <property type="entry name" value="Lon_bac/euk-typ"/>
</dbReference>
<evidence type="ECO:0000256" key="15">
    <source>
        <dbReference type="SAM" id="MobiDB-lite"/>
    </source>
</evidence>
<dbReference type="Pfam" id="PF05362">
    <property type="entry name" value="Lon_C"/>
    <property type="match status" value="1"/>
</dbReference>
<dbReference type="EMBL" id="JACRSP010000001">
    <property type="protein sequence ID" value="MBC8535597.1"/>
    <property type="molecule type" value="Genomic_DNA"/>
</dbReference>
<dbReference type="PROSITE" id="PS01046">
    <property type="entry name" value="LON_SER"/>
    <property type="match status" value="1"/>
</dbReference>
<dbReference type="GO" id="GO:0034605">
    <property type="term" value="P:cellular response to heat"/>
    <property type="evidence" value="ECO:0007669"/>
    <property type="project" value="UniProtKB-UniRule"/>
</dbReference>
<evidence type="ECO:0000256" key="8">
    <source>
        <dbReference type="ARBA" id="ARBA00023016"/>
    </source>
</evidence>
<evidence type="ECO:0000256" key="9">
    <source>
        <dbReference type="HAMAP-Rule" id="MF_01973"/>
    </source>
</evidence>
<keyword evidence="19" id="KW-1185">Reference proteome</keyword>
<keyword evidence="2 9" id="KW-0963">Cytoplasm</keyword>
<evidence type="ECO:0000256" key="5">
    <source>
        <dbReference type="ARBA" id="ARBA00022801"/>
    </source>
</evidence>
<dbReference type="PIRSF" id="PIRSF001174">
    <property type="entry name" value="Lon_proteas"/>
    <property type="match status" value="1"/>
</dbReference>
<evidence type="ECO:0000256" key="3">
    <source>
        <dbReference type="ARBA" id="ARBA00022670"/>
    </source>
</evidence>
<dbReference type="InterPro" id="IPR027543">
    <property type="entry name" value="Lon_bac"/>
</dbReference>
<dbReference type="Gene3D" id="1.20.58.1480">
    <property type="match status" value="1"/>
</dbReference>
<dbReference type="HAMAP" id="MF_01973">
    <property type="entry name" value="lon_bact"/>
    <property type="match status" value="1"/>
</dbReference>
<dbReference type="Pfam" id="PF22667">
    <property type="entry name" value="Lon_lid"/>
    <property type="match status" value="1"/>
</dbReference>
<comment type="caution">
    <text evidence="18">The sequence shown here is derived from an EMBL/GenBank/DDBJ whole genome shotgun (WGS) entry which is preliminary data.</text>
</comment>
<dbReference type="Gene3D" id="1.20.5.5270">
    <property type="match status" value="1"/>
</dbReference>
<name>A0A926DD06_9FIRM</name>
<feature type="region of interest" description="Disordered" evidence="15">
    <location>
        <begin position="783"/>
        <end position="815"/>
    </location>
</feature>
<dbReference type="InterPro" id="IPR046336">
    <property type="entry name" value="Lon_prtase_N_sf"/>
</dbReference>
<dbReference type="RefSeq" id="WP_249299328.1">
    <property type="nucleotide sequence ID" value="NZ_JACRSP010000001.1"/>
</dbReference>
<evidence type="ECO:0000256" key="2">
    <source>
        <dbReference type="ARBA" id="ARBA00022490"/>
    </source>
</evidence>
<feature type="active site" evidence="9 11">
    <location>
        <position position="686"/>
    </location>
</feature>
<dbReference type="InterPro" id="IPR014721">
    <property type="entry name" value="Ribsml_uS5_D2-typ_fold_subgr"/>
</dbReference>
<dbReference type="GO" id="GO:0005524">
    <property type="term" value="F:ATP binding"/>
    <property type="evidence" value="ECO:0007669"/>
    <property type="project" value="UniProtKB-UniRule"/>
</dbReference>
<feature type="domain" description="Lon N-terminal" evidence="17">
    <location>
        <begin position="16"/>
        <end position="211"/>
    </location>
</feature>
<evidence type="ECO:0000256" key="11">
    <source>
        <dbReference type="PIRSR" id="PIRSR001174-1"/>
    </source>
</evidence>
<dbReference type="InterPro" id="IPR003111">
    <property type="entry name" value="Lon_prtase_N"/>
</dbReference>
<dbReference type="GO" id="GO:0043565">
    <property type="term" value="F:sequence-specific DNA binding"/>
    <property type="evidence" value="ECO:0007669"/>
    <property type="project" value="UniProtKB-UniRule"/>
</dbReference>
<dbReference type="EC" id="3.4.21.53" evidence="9 10"/>
<dbReference type="NCBIfam" id="TIGR00763">
    <property type="entry name" value="lon"/>
    <property type="match status" value="1"/>
</dbReference>
<evidence type="ECO:0000256" key="12">
    <source>
        <dbReference type="PIRSR" id="PIRSR001174-2"/>
    </source>
</evidence>
<evidence type="ECO:0000256" key="10">
    <source>
        <dbReference type="PIRNR" id="PIRNR001174"/>
    </source>
</evidence>
<keyword evidence="5 9" id="KW-0378">Hydrolase</keyword>
<dbReference type="Pfam" id="PF02190">
    <property type="entry name" value="LON_substr_bdg"/>
    <property type="match status" value="1"/>
</dbReference>
<comment type="function">
    <text evidence="9">ATP-dependent serine protease that mediates the selective degradation of mutant and abnormal proteins as well as certain short-lived regulatory proteins. Required for cellular homeostasis and for survival from DNA damage and developmental changes induced by stress. Degrades polypeptides processively to yield small peptide fragments that are 5 to 10 amino acids long. Binds to DNA in a double-stranded, site-specific manner.</text>
</comment>
<evidence type="ECO:0000256" key="1">
    <source>
        <dbReference type="ARBA" id="ARBA00004496"/>
    </source>
</evidence>
<evidence type="ECO:0000259" key="17">
    <source>
        <dbReference type="PROSITE" id="PS51787"/>
    </source>
</evidence>
<dbReference type="InterPro" id="IPR003593">
    <property type="entry name" value="AAA+_ATPase"/>
</dbReference>
<dbReference type="Proteomes" id="UP000620366">
    <property type="component" value="Unassembled WGS sequence"/>
</dbReference>
<dbReference type="SUPFAM" id="SSF52540">
    <property type="entry name" value="P-loop containing nucleoside triphosphate hydrolases"/>
    <property type="match status" value="1"/>
</dbReference>